<proteinExistence type="predicted"/>
<evidence type="ECO:0000313" key="1">
    <source>
        <dbReference type="EMBL" id="RMA97594.1"/>
    </source>
</evidence>
<dbReference type="Pfam" id="PF04368">
    <property type="entry name" value="DUF507"/>
    <property type="match status" value="1"/>
</dbReference>
<sequence>MKLPAKLVERVSDNIIDELIENHIIEPENPEEFKGKVKEIIVHAIEEEKEIEQEAERLVEENLHIVQSEELRYSTAVKKVKEKLAEERNIHLDPEERMNQVAHRIKKLIETDDTVEIFEHPNKIRKRIFEKLKQLVREERDIDREVRRRIKSYSKKILEGTPEWKILYNRIYQDELIKRGLA</sequence>
<organism evidence="1 2">
    <name type="scientific">Hydrogenothermus marinus</name>
    <dbReference type="NCBI Taxonomy" id="133270"/>
    <lineage>
        <taxon>Bacteria</taxon>
        <taxon>Pseudomonadati</taxon>
        <taxon>Aquificota</taxon>
        <taxon>Aquificia</taxon>
        <taxon>Aquificales</taxon>
        <taxon>Hydrogenothermaceae</taxon>
        <taxon>Hydrogenothermus</taxon>
    </lineage>
</organism>
<gene>
    <name evidence="1" type="ORF">CLV39_0212</name>
</gene>
<dbReference type="InterPro" id="IPR007463">
    <property type="entry name" value="DUF507"/>
</dbReference>
<comment type="caution">
    <text evidence="1">The sequence shown here is derived from an EMBL/GenBank/DDBJ whole genome shotgun (WGS) entry which is preliminary data.</text>
</comment>
<evidence type="ECO:0008006" key="3">
    <source>
        <dbReference type="Google" id="ProtNLM"/>
    </source>
</evidence>
<accession>A0A3M0BM97</accession>
<dbReference type="OrthoDB" id="13157at2"/>
<protein>
    <recommendedName>
        <fullName evidence="3">DUF507 family protein</fullName>
    </recommendedName>
</protein>
<evidence type="ECO:0000313" key="2">
    <source>
        <dbReference type="Proteomes" id="UP000280842"/>
    </source>
</evidence>
<dbReference type="AlphaFoldDB" id="A0A3M0BM97"/>
<reference evidence="1 2" key="1">
    <citation type="submission" date="2018-10" db="EMBL/GenBank/DDBJ databases">
        <title>Genomic Encyclopedia of Archaeal and Bacterial Type Strains, Phase II (KMG-II): from individual species to whole genera.</title>
        <authorList>
            <person name="Goeker M."/>
        </authorList>
    </citation>
    <scope>NUCLEOTIDE SEQUENCE [LARGE SCALE GENOMIC DNA]</scope>
    <source>
        <strain evidence="1 2">VM1</strain>
    </source>
</reference>
<dbReference type="RefSeq" id="WP_121922372.1">
    <property type="nucleotide sequence ID" value="NZ_REFO01000010.1"/>
</dbReference>
<keyword evidence="2" id="KW-1185">Reference proteome</keyword>
<dbReference type="Proteomes" id="UP000280842">
    <property type="component" value="Unassembled WGS sequence"/>
</dbReference>
<name>A0A3M0BM97_9AQUI</name>
<dbReference type="EMBL" id="REFO01000010">
    <property type="protein sequence ID" value="RMA97594.1"/>
    <property type="molecule type" value="Genomic_DNA"/>
</dbReference>